<accession>A0AC59YBQ5</accession>
<sequence length="99" mass="10246">MPTRRSEPRETCFSLRSLPSSLEGSCGLCQDLAALEQAVGSLNCGFVRPVPGGTVRAREALAPAPSSDGKAMSRAPPQPQDSEQCWGAAGAPTCLSASR</sequence>
<reference evidence="1" key="1">
    <citation type="submission" date="2023-05" db="EMBL/GenBank/DDBJ databases">
        <authorList>
            <consortium name="ELIXIR-Norway"/>
        </authorList>
    </citation>
    <scope>NUCLEOTIDE SEQUENCE</scope>
</reference>
<dbReference type="Proteomes" id="UP001162501">
    <property type="component" value="Chromosome 12"/>
</dbReference>
<name>A0AC59YBQ5_RANTA</name>
<organism evidence="1 2">
    <name type="scientific">Rangifer tarandus platyrhynchus</name>
    <name type="common">Svalbard reindeer</name>
    <dbReference type="NCBI Taxonomy" id="3082113"/>
    <lineage>
        <taxon>Eukaryota</taxon>
        <taxon>Metazoa</taxon>
        <taxon>Chordata</taxon>
        <taxon>Craniata</taxon>
        <taxon>Vertebrata</taxon>
        <taxon>Euteleostomi</taxon>
        <taxon>Mammalia</taxon>
        <taxon>Eutheria</taxon>
        <taxon>Laurasiatheria</taxon>
        <taxon>Artiodactyla</taxon>
        <taxon>Ruminantia</taxon>
        <taxon>Pecora</taxon>
        <taxon>Cervidae</taxon>
        <taxon>Odocoileinae</taxon>
        <taxon>Rangifer</taxon>
    </lineage>
</organism>
<evidence type="ECO:0000313" key="2">
    <source>
        <dbReference type="Proteomes" id="UP001162501"/>
    </source>
</evidence>
<dbReference type="EMBL" id="OX596096">
    <property type="protein sequence ID" value="CAM9541736.1"/>
    <property type="molecule type" value="Genomic_DNA"/>
</dbReference>
<gene>
    <name evidence="1" type="ORF">MRATA1EN22A_LOCUS3975</name>
</gene>
<reference evidence="1" key="2">
    <citation type="submission" date="2025-03" db="EMBL/GenBank/DDBJ databases">
        <authorList>
            <consortium name="ELIXIR-Norway"/>
            <consortium name="Elixir Norway"/>
        </authorList>
    </citation>
    <scope>NUCLEOTIDE SEQUENCE</scope>
</reference>
<proteinExistence type="predicted"/>
<protein>
    <submittedName>
        <fullName evidence="1">Uncharacterized protein</fullName>
    </submittedName>
</protein>
<evidence type="ECO:0000313" key="1">
    <source>
        <dbReference type="EMBL" id="CAM9541736.1"/>
    </source>
</evidence>